<keyword evidence="2" id="KW-1185">Reference proteome</keyword>
<evidence type="ECO:0000313" key="1">
    <source>
        <dbReference type="EMBL" id="RMI32605.1"/>
    </source>
</evidence>
<dbReference type="InterPro" id="IPR023393">
    <property type="entry name" value="START-like_dom_sf"/>
</dbReference>
<comment type="caution">
    <text evidence="1">The sequence shown here is derived from an EMBL/GenBank/DDBJ whole genome shotgun (WGS) entry which is preliminary data.</text>
</comment>
<organism evidence="1 2">
    <name type="scientific">Nocardia stercoris</name>
    <dbReference type="NCBI Taxonomy" id="2483361"/>
    <lineage>
        <taxon>Bacteria</taxon>
        <taxon>Bacillati</taxon>
        <taxon>Actinomycetota</taxon>
        <taxon>Actinomycetes</taxon>
        <taxon>Mycobacteriales</taxon>
        <taxon>Nocardiaceae</taxon>
        <taxon>Nocardia</taxon>
    </lineage>
</organism>
<evidence type="ECO:0000313" key="2">
    <source>
        <dbReference type="Proteomes" id="UP000279275"/>
    </source>
</evidence>
<dbReference type="SUPFAM" id="SSF55961">
    <property type="entry name" value="Bet v1-like"/>
    <property type="match status" value="1"/>
</dbReference>
<sequence>MRLYSVIADTATWGDWFQMHGGFAEAPPTNIGVNSKLAQNIRLMGMTQRLDLTVVAFKPPMELTLAGSSPAGITCEFTFAIARRPGGCELTIAGDFDGPVLTEQLSQLIENDAQTQLAGSMDKLHEITGSAS</sequence>
<dbReference type="EMBL" id="RFFH01000004">
    <property type="protein sequence ID" value="RMI32605.1"/>
    <property type="molecule type" value="Genomic_DNA"/>
</dbReference>
<protein>
    <submittedName>
        <fullName evidence="1">SRPBCC family protein</fullName>
    </submittedName>
</protein>
<proteinExistence type="predicted"/>
<dbReference type="RefSeq" id="WP_122187988.1">
    <property type="nucleotide sequence ID" value="NZ_RFFH01000004.1"/>
</dbReference>
<dbReference type="AlphaFoldDB" id="A0A3M2L9L1"/>
<name>A0A3M2L9L1_9NOCA</name>
<accession>A0A3M2L9L1</accession>
<gene>
    <name evidence="1" type="ORF">EBN03_11535</name>
</gene>
<dbReference type="CDD" id="cd07812">
    <property type="entry name" value="SRPBCC"/>
    <property type="match status" value="1"/>
</dbReference>
<dbReference type="Proteomes" id="UP000279275">
    <property type="component" value="Unassembled WGS sequence"/>
</dbReference>
<reference evidence="1 2" key="1">
    <citation type="submission" date="2018-10" db="EMBL/GenBank/DDBJ databases">
        <title>Isolation from cow dung.</title>
        <authorList>
            <person name="Ling L."/>
        </authorList>
    </citation>
    <scope>NUCLEOTIDE SEQUENCE [LARGE SCALE GENOMIC DNA]</scope>
    <source>
        <strain evidence="1 2">NEAU-LL90</strain>
    </source>
</reference>
<dbReference type="OrthoDB" id="4569164at2"/>
<dbReference type="Gene3D" id="3.30.530.20">
    <property type="match status" value="1"/>
</dbReference>